<feature type="transmembrane region" description="Helical" evidence="1">
    <location>
        <begin position="61"/>
        <end position="84"/>
    </location>
</feature>
<feature type="transmembrane region" description="Helical" evidence="1">
    <location>
        <begin position="420"/>
        <end position="440"/>
    </location>
</feature>
<gene>
    <name evidence="2" type="ORF">SAMN05216387_102152</name>
</gene>
<proteinExistence type="predicted"/>
<feature type="transmembrane region" description="Helical" evidence="1">
    <location>
        <begin position="166"/>
        <end position="184"/>
    </location>
</feature>
<feature type="transmembrane region" description="Helical" evidence="1">
    <location>
        <begin position="273"/>
        <end position="292"/>
    </location>
</feature>
<name>A0A1H7IHS2_9PROT</name>
<reference evidence="2 3" key="1">
    <citation type="submission" date="2016-10" db="EMBL/GenBank/DDBJ databases">
        <authorList>
            <person name="de Groot N.N."/>
        </authorList>
    </citation>
    <scope>NUCLEOTIDE SEQUENCE [LARGE SCALE GENOMIC DNA]</scope>
    <source>
        <strain evidence="2 3">Nv1</strain>
    </source>
</reference>
<dbReference type="STRING" id="1233.SAMN05216387_102152"/>
<keyword evidence="1" id="KW-1133">Transmembrane helix</keyword>
<feature type="transmembrane region" description="Helical" evidence="1">
    <location>
        <begin position="190"/>
        <end position="209"/>
    </location>
</feature>
<dbReference type="RefSeq" id="WP_090827142.1">
    <property type="nucleotide sequence ID" value="NZ_FOBH01000002.1"/>
</dbReference>
<protein>
    <submittedName>
        <fullName evidence="2">Uncharacterized membrane protein</fullName>
    </submittedName>
</protein>
<feature type="transmembrane region" description="Helical" evidence="1">
    <location>
        <begin position="229"/>
        <end position="253"/>
    </location>
</feature>
<sequence length="456" mass="51448">MAGIGFEIRKILERDSYWSVLRAYGYAGLVSGGPWALSILSIMMIGVLAVTLDVAQQEVNAFQICVTYLMATSLIWSGGMQLMFTRFVADRTYAGEQAEVLPNLFGVLMVTMVGGFAWAAPIIFWLFDGPFFQQLLLLCNFVALSGLWIALIFLSGMKAYRRIVWTLAKGYSLGIAIALAAASWGLNGLLLGVLIGHSYLLFSFLHHIVREYPGNALLKFDFLNRNRSFYSLFAVGTLYYLAVWVDKFIFWFIPHTSEAVIGPLRASIIYDLPIFLAYLFILPGMAVFLVSMEADFAEQNERFYRAIREGDTLMHIEYRRDRMVYAARQGIYEIFKVQGITVALCLLWGRDLLHAIGISPLYIHLFYIDVVAVSVQVLLMAILNVLFYLDARREVLIITTCFFVTNLVFTGATLQLGAETFGYGFAASVTLSAFLGLFILSHKFNRLEYETFMLQN</sequence>
<evidence type="ECO:0000256" key="1">
    <source>
        <dbReference type="SAM" id="Phobius"/>
    </source>
</evidence>
<dbReference type="AlphaFoldDB" id="A0A1H7IHS2"/>
<evidence type="ECO:0000313" key="3">
    <source>
        <dbReference type="Proteomes" id="UP000198620"/>
    </source>
</evidence>
<keyword evidence="1" id="KW-0812">Transmembrane</keyword>
<feature type="transmembrane region" description="Helical" evidence="1">
    <location>
        <begin position="133"/>
        <end position="154"/>
    </location>
</feature>
<dbReference type="Pfam" id="PF16933">
    <property type="entry name" value="PelG"/>
    <property type="match status" value="1"/>
</dbReference>
<feature type="transmembrane region" description="Helical" evidence="1">
    <location>
        <begin position="330"/>
        <end position="349"/>
    </location>
</feature>
<organism evidence="2 3">
    <name type="scientific">Nitrosovibrio tenuis</name>
    <dbReference type="NCBI Taxonomy" id="1233"/>
    <lineage>
        <taxon>Bacteria</taxon>
        <taxon>Pseudomonadati</taxon>
        <taxon>Pseudomonadota</taxon>
        <taxon>Betaproteobacteria</taxon>
        <taxon>Nitrosomonadales</taxon>
        <taxon>Nitrosomonadaceae</taxon>
        <taxon>Nitrosovibrio</taxon>
    </lineage>
</organism>
<dbReference type="Proteomes" id="UP000198620">
    <property type="component" value="Unassembled WGS sequence"/>
</dbReference>
<feature type="transmembrane region" description="Helical" evidence="1">
    <location>
        <begin position="104"/>
        <end position="127"/>
    </location>
</feature>
<dbReference type="OrthoDB" id="37830at2"/>
<evidence type="ECO:0000313" key="2">
    <source>
        <dbReference type="EMBL" id="SEK61090.1"/>
    </source>
</evidence>
<feature type="transmembrane region" description="Helical" evidence="1">
    <location>
        <begin position="361"/>
        <end position="388"/>
    </location>
</feature>
<feature type="transmembrane region" description="Helical" evidence="1">
    <location>
        <begin position="21"/>
        <end position="49"/>
    </location>
</feature>
<feature type="transmembrane region" description="Helical" evidence="1">
    <location>
        <begin position="395"/>
        <end position="414"/>
    </location>
</feature>
<accession>A0A1H7IHS2</accession>
<dbReference type="EMBL" id="FOBH01000002">
    <property type="protein sequence ID" value="SEK61090.1"/>
    <property type="molecule type" value="Genomic_DNA"/>
</dbReference>
<keyword evidence="3" id="KW-1185">Reference proteome</keyword>
<dbReference type="InterPro" id="IPR031617">
    <property type="entry name" value="PelG"/>
</dbReference>
<keyword evidence="1" id="KW-0472">Membrane</keyword>